<dbReference type="Proteomes" id="UP000053201">
    <property type="component" value="Unassembled WGS sequence"/>
</dbReference>
<dbReference type="PROSITE" id="PS50249">
    <property type="entry name" value="MPN"/>
    <property type="match status" value="1"/>
</dbReference>
<dbReference type="Pfam" id="PF01398">
    <property type="entry name" value="JAB"/>
    <property type="match status" value="1"/>
</dbReference>
<proteinExistence type="inferred from homology"/>
<dbReference type="InParanoid" id="A0A0L0HE81"/>
<dbReference type="eggNOG" id="KOG3050">
    <property type="taxonomic scope" value="Eukaryota"/>
</dbReference>
<dbReference type="GO" id="GO:0008237">
    <property type="term" value="F:metallopeptidase activity"/>
    <property type="evidence" value="ECO:0007669"/>
    <property type="project" value="InterPro"/>
</dbReference>
<comment type="function">
    <text evidence="2">Component of the COP9 signalosome complex (CSN), a complex involved in various cellular and developmental processes.</text>
</comment>
<dbReference type="CDD" id="cd08063">
    <property type="entry name" value="MPN_CSN6"/>
    <property type="match status" value="1"/>
</dbReference>
<evidence type="ECO:0000259" key="3">
    <source>
        <dbReference type="PROSITE" id="PS50249"/>
    </source>
</evidence>
<dbReference type="PANTHER" id="PTHR10540">
    <property type="entry name" value="EUKARYOTIC TRANSLATION INITIATION FACTOR 3 SUBUNIT F-RELATED"/>
    <property type="match status" value="1"/>
</dbReference>
<reference evidence="4 5" key="1">
    <citation type="submission" date="2009-08" db="EMBL/GenBank/DDBJ databases">
        <title>The Genome Sequence of Spizellomyces punctatus strain DAOM BR117.</title>
        <authorList>
            <consortium name="The Broad Institute Genome Sequencing Platform"/>
            <person name="Russ C."/>
            <person name="Cuomo C."/>
            <person name="Shea T."/>
            <person name="Young S.K."/>
            <person name="Zeng Q."/>
            <person name="Koehrsen M."/>
            <person name="Haas B."/>
            <person name="Borodovsky M."/>
            <person name="Guigo R."/>
            <person name="Alvarado L."/>
            <person name="Berlin A."/>
            <person name="Bochicchio J."/>
            <person name="Borenstein D."/>
            <person name="Chapman S."/>
            <person name="Chen Z."/>
            <person name="Engels R."/>
            <person name="Freedman E."/>
            <person name="Gellesch M."/>
            <person name="Goldberg J."/>
            <person name="Griggs A."/>
            <person name="Gujja S."/>
            <person name="Heiman D."/>
            <person name="Hepburn T."/>
            <person name="Howarth C."/>
            <person name="Jen D."/>
            <person name="Larson L."/>
            <person name="Lewis B."/>
            <person name="Mehta T."/>
            <person name="Park D."/>
            <person name="Pearson M."/>
            <person name="Roberts A."/>
            <person name="Saif S."/>
            <person name="Shenoy N."/>
            <person name="Sisk P."/>
            <person name="Stolte C."/>
            <person name="Sykes S."/>
            <person name="Thomson T."/>
            <person name="Walk T."/>
            <person name="White J."/>
            <person name="Yandava C."/>
            <person name="Burger G."/>
            <person name="Gray M.W."/>
            <person name="Holland P.W.H."/>
            <person name="King N."/>
            <person name="Lang F.B.F."/>
            <person name="Roger A.J."/>
            <person name="Ruiz-Trillo I."/>
            <person name="Lander E."/>
            <person name="Nusbaum C."/>
        </authorList>
    </citation>
    <scope>NUCLEOTIDE SEQUENCE [LARGE SCALE GENOMIC DNA]</scope>
    <source>
        <strain evidence="4 5">DAOM BR117</strain>
    </source>
</reference>
<accession>A0A0L0HE81</accession>
<sequence>MATAMETDEVPFQTTKVVSDAASASGLIITLHALVIINISDQWTRTKMQQGDVNPIVIGALLGTQSGREIEIFDSYELPFTIVDEKPVMDKVYFVSKQEQLRQVFPTYDFLGWYSTGAQPSATELHLHQQMIGYNESPLFLQLNPLVSPTAKDFPISVYESIIDLVGGQAQLLFLKSQYKIETGEAERIAVDHVAHVTNASTDKGSTLITHLVGQRNAIKMLHARIRLIHEYVSDVESGKIPRDHNIMRQIASLANRLPTIDSPEFQEEFLVDYNDVLLMTYLATITKGTSAISELVEKFNMVGPKRPGGFPRGPAAYLG</sequence>
<evidence type="ECO:0000313" key="5">
    <source>
        <dbReference type="Proteomes" id="UP000053201"/>
    </source>
</evidence>
<keyword evidence="5" id="KW-1185">Reference proteome</keyword>
<name>A0A0L0HE81_SPIPD</name>
<gene>
    <name evidence="4" type="ORF">SPPG_05538</name>
</gene>
<organism evidence="4 5">
    <name type="scientific">Spizellomyces punctatus (strain DAOM BR117)</name>
    <dbReference type="NCBI Taxonomy" id="645134"/>
    <lineage>
        <taxon>Eukaryota</taxon>
        <taxon>Fungi</taxon>
        <taxon>Fungi incertae sedis</taxon>
        <taxon>Chytridiomycota</taxon>
        <taxon>Chytridiomycota incertae sedis</taxon>
        <taxon>Chytridiomycetes</taxon>
        <taxon>Spizellomycetales</taxon>
        <taxon>Spizellomycetaceae</taxon>
        <taxon>Spizellomyces</taxon>
    </lineage>
</organism>
<dbReference type="VEuPathDB" id="FungiDB:SPPG_05538"/>
<evidence type="ECO:0000313" key="4">
    <source>
        <dbReference type="EMBL" id="KNC99284.1"/>
    </source>
</evidence>
<dbReference type="STRING" id="645134.A0A0L0HE81"/>
<dbReference type="GO" id="GO:0008180">
    <property type="term" value="C:COP9 signalosome"/>
    <property type="evidence" value="ECO:0007669"/>
    <property type="project" value="UniProtKB-UniRule"/>
</dbReference>
<dbReference type="OMA" id="LVGWWST"/>
<dbReference type="GeneID" id="27688903"/>
<dbReference type="GO" id="GO:0005737">
    <property type="term" value="C:cytoplasm"/>
    <property type="evidence" value="ECO:0007669"/>
    <property type="project" value="UniProtKB-SubCell"/>
</dbReference>
<dbReference type="Gene3D" id="3.40.140.10">
    <property type="entry name" value="Cytidine Deaminase, domain 2"/>
    <property type="match status" value="1"/>
</dbReference>
<evidence type="ECO:0000256" key="2">
    <source>
        <dbReference type="RuleBase" id="RU367006"/>
    </source>
</evidence>
<keyword evidence="2" id="KW-0539">Nucleus</keyword>
<dbReference type="OrthoDB" id="1378at2759"/>
<dbReference type="Pfam" id="PF13012">
    <property type="entry name" value="MitMem_reg"/>
    <property type="match status" value="1"/>
</dbReference>
<evidence type="ECO:0000256" key="1">
    <source>
        <dbReference type="ARBA" id="ARBA00010893"/>
    </source>
</evidence>
<dbReference type="RefSeq" id="XP_016607324.1">
    <property type="nucleotide sequence ID" value="XM_016753745.1"/>
</dbReference>
<dbReference type="InterPro" id="IPR037518">
    <property type="entry name" value="MPN"/>
</dbReference>
<comment type="subcellular location">
    <subcellularLocation>
        <location evidence="2">Cytoplasm</location>
    </subcellularLocation>
    <subcellularLocation>
        <location evidence="2">Nucleus</location>
    </subcellularLocation>
</comment>
<dbReference type="AlphaFoldDB" id="A0A0L0HE81"/>
<keyword evidence="2" id="KW-0736">Signalosome</keyword>
<dbReference type="InterPro" id="IPR000555">
    <property type="entry name" value="JAMM/MPN+_dom"/>
</dbReference>
<protein>
    <recommendedName>
        <fullName evidence="2">COP9 signalosome complex subunit 6</fullName>
    </recommendedName>
</protein>
<dbReference type="InterPro" id="IPR024969">
    <property type="entry name" value="EIF3F/CSN6-like_C"/>
</dbReference>
<comment type="similarity">
    <text evidence="1 2">Belongs to the peptidase M67A family. CSN6 subfamily.</text>
</comment>
<dbReference type="PANTHER" id="PTHR10540:SF8">
    <property type="entry name" value="COP9 SIGNALOSOME COMPLEX SUBUNIT 6"/>
    <property type="match status" value="1"/>
</dbReference>
<keyword evidence="2" id="KW-0963">Cytoplasm</keyword>
<dbReference type="InterPro" id="IPR033859">
    <property type="entry name" value="MPN_CSN6"/>
</dbReference>
<dbReference type="SMART" id="SM00232">
    <property type="entry name" value="JAB_MPN"/>
    <property type="match status" value="1"/>
</dbReference>
<feature type="domain" description="MPN" evidence="3">
    <location>
        <begin position="29"/>
        <end position="165"/>
    </location>
</feature>
<dbReference type="EMBL" id="KQ257458">
    <property type="protein sequence ID" value="KNC99284.1"/>
    <property type="molecule type" value="Genomic_DNA"/>
</dbReference>
<dbReference type="GO" id="GO:0000338">
    <property type="term" value="P:protein deneddylation"/>
    <property type="evidence" value="ECO:0007669"/>
    <property type="project" value="InterPro"/>
</dbReference>